<dbReference type="InterPro" id="IPR036822">
    <property type="entry name" value="CutC-like_dom_sf"/>
</dbReference>
<dbReference type="EMBL" id="JACSZT010000008">
    <property type="protein sequence ID" value="MBC6499088.1"/>
    <property type="molecule type" value="Genomic_DNA"/>
</dbReference>
<dbReference type="Gene3D" id="3.20.20.380">
    <property type="entry name" value="Copper homeostasis (CutC) domain"/>
    <property type="match status" value="1"/>
</dbReference>
<comment type="similarity">
    <text evidence="1 2">Belongs to the CutC family.</text>
</comment>
<evidence type="ECO:0000313" key="5">
    <source>
        <dbReference type="EMBL" id="MBJ7639181.1"/>
    </source>
</evidence>
<comment type="caution">
    <text evidence="3">The sequence shown here is derived from an EMBL/GenBank/DDBJ whole genome shotgun (WGS) entry which is preliminary data.</text>
</comment>
<sequence length="217" mass="23536">MIKEIALADLDTMRAAIAAGVDRVELNSRLDLGGITPDDNTVATAVKLAHDANVDLVVMVRPRGGDFDYSDAEINAMRDSLIHFRALGVKMVTFGVVDQEKRLARDRMVKLLEAAQPMQVVYHMAFDDIKPECQQQALRWLANYGVVRVLTHGGDLAQPITETVSHLKDTIAQAPAGLTILPGGGVTFENASWLADELHVSELHGSKIVALVATTTL</sequence>
<dbReference type="GO" id="GO:0005737">
    <property type="term" value="C:cytoplasm"/>
    <property type="evidence" value="ECO:0007669"/>
    <property type="project" value="UniProtKB-SubCell"/>
</dbReference>
<comment type="subcellular location">
    <subcellularLocation>
        <location evidence="2">Cytoplasm</location>
    </subcellularLocation>
</comment>
<evidence type="ECO:0000313" key="6">
    <source>
        <dbReference type="Proteomes" id="UP000650485"/>
    </source>
</evidence>
<dbReference type="Proteomes" id="UP000808038">
    <property type="component" value="Unassembled WGS sequence"/>
</dbReference>
<dbReference type="RefSeq" id="WP_003607908.1">
    <property type="nucleotide sequence ID" value="NZ_ALXH01000033.1"/>
</dbReference>
<evidence type="ECO:0000313" key="7">
    <source>
        <dbReference type="Proteomes" id="UP000728106"/>
    </source>
</evidence>
<protein>
    <recommendedName>
        <fullName evidence="2">PF03932 family protein CutC</fullName>
    </recommendedName>
</protein>
<comment type="caution">
    <text evidence="2">Once thought to be involved in copper homeostasis, experiments in E.coli have shown this is not the case.</text>
</comment>
<evidence type="ECO:0000313" key="4">
    <source>
        <dbReference type="EMBL" id="MBJ7631877.1"/>
    </source>
</evidence>
<accession>A0A1T4J6Z8</accession>
<dbReference type="EMBL" id="JAAOCP010000007">
    <property type="protein sequence ID" value="MBJ7639181.1"/>
    <property type="molecule type" value="Genomic_DNA"/>
</dbReference>
<dbReference type="Pfam" id="PF03932">
    <property type="entry name" value="CutC"/>
    <property type="match status" value="1"/>
</dbReference>
<dbReference type="HAMAP" id="MF_00795">
    <property type="entry name" value="CutC"/>
    <property type="match status" value="1"/>
</dbReference>
<dbReference type="InterPro" id="IPR005627">
    <property type="entry name" value="CutC-like"/>
</dbReference>
<dbReference type="PANTHER" id="PTHR12598">
    <property type="entry name" value="COPPER HOMEOSTASIS PROTEIN CUTC"/>
    <property type="match status" value="1"/>
</dbReference>
<reference evidence="4" key="1">
    <citation type="submission" date="2020-02" db="EMBL/GenBank/DDBJ databases">
        <authorList>
            <person name="Fontana A."/>
            <person name="Patrone V."/>
            <person name="Morelli L."/>
        </authorList>
    </citation>
    <scope>NUCLEOTIDE SEQUENCE</scope>
    <source>
        <strain evidence="4">CCUG 30943</strain>
        <strain evidence="5">CCUG 43002</strain>
    </source>
</reference>
<dbReference type="GO" id="GO:0005507">
    <property type="term" value="F:copper ion binding"/>
    <property type="evidence" value="ECO:0007669"/>
    <property type="project" value="TreeGrafter"/>
</dbReference>
<dbReference type="EMBL" id="JAAOCX010000002">
    <property type="protein sequence ID" value="MBJ7631877.1"/>
    <property type="molecule type" value="Genomic_DNA"/>
</dbReference>
<reference evidence="4 7" key="3">
    <citation type="journal article" date="2021" name="Int. J. Food Microbiol.">
        <title>Safety demonstration of a microbial species for use in the food chain: Weissella confusa.</title>
        <authorList>
            <person name="Bourdichon F."/>
            <person name="Patrone V."/>
            <person name="Fontana A."/>
            <person name="Milani G."/>
            <person name="Morelli L."/>
        </authorList>
    </citation>
    <scope>NUCLEOTIDE SEQUENCE [LARGE SCALE GENOMIC DNA]</scope>
    <source>
        <strain evidence="4">CCUG 30943</strain>
        <strain evidence="5 7">CCUG 43002</strain>
    </source>
</reference>
<dbReference type="Proteomes" id="UP000650485">
    <property type="component" value="Unassembled WGS sequence"/>
</dbReference>
<keyword evidence="2" id="KW-0963">Cytoplasm</keyword>
<evidence type="ECO:0000256" key="2">
    <source>
        <dbReference type="HAMAP-Rule" id="MF_00795"/>
    </source>
</evidence>
<evidence type="ECO:0000256" key="1">
    <source>
        <dbReference type="ARBA" id="ARBA00007768"/>
    </source>
</evidence>
<keyword evidence="7" id="KW-1185">Reference proteome</keyword>
<reference evidence="3" key="2">
    <citation type="submission" date="2020-08" db="EMBL/GenBank/DDBJ databases">
        <title>Complete genome sequence of Weissella confusa strain FS54 provides insights into metabolic potential.</title>
        <authorList>
            <person name="Fhoula I."/>
            <person name="Najjari A."/>
            <person name="Lekired A."/>
            <person name="Bessrour-Aouam N."/>
            <person name="Jaballah S."/>
            <person name="Klibi N."/>
            <person name="Ouzari H.-I."/>
        </authorList>
    </citation>
    <scope>NUCLEOTIDE SEQUENCE</scope>
    <source>
        <strain evidence="3">FS54</strain>
    </source>
</reference>
<evidence type="ECO:0000313" key="3">
    <source>
        <dbReference type="EMBL" id="MBC6499088.1"/>
    </source>
</evidence>
<dbReference type="SUPFAM" id="SSF110395">
    <property type="entry name" value="CutC-like"/>
    <property type="match status" value="1"/>
</dbReference>
<dbReference type="AlphaFoldDB" id="A0A1T4J6Z8"/>
<dbReference type="PANTHER" id="PTHR12598:SF0">
    <property type="entry name" value="COPPER HOMEOSTASIS PROTEIN CUTC HOMOLOG"/>
    <property type="match status" value="1"/>
</dbReference>
<gene>
    <name evidence="2" type="primary">cutC</name>
    <name evidence="3" type="ORF">H7R52_10490</name>
    <name evidence="5" type="ORF">HAU20_07275</name>
    <name evidence="4" type="ORF">HAU43_01995</name>
</gene>
<organism evidence="3 6">
    <name type="scientific">Weissella confusa</name>
    <name type="common">Lactobacillus confusus</name>
    <dbReference type="NCBI Taxonomy" id="1583"/>
    <lineage>
        <taxon>Bacteria</taxon>
        <taxon>Bacillati</taxon>
        <taxon>Bacillota</taxon>
        <taxon>Bacilli</taxon>
        <taxon>Lactobacillales</taxon>
        <taxon>Lactobacillaceae</taxon>
        <taxon>Weissella</taxon>
    </lineage>
</organism>
<name>A0A1T4J6Z8_WEICO</name>
<dbReference type="Proteomes" id="UP000728106">
    <property type="component" value="Unassembled WGS sequence"/>
</dbReference>
<proteinExistence type="inferred from homology"/>